<sequence>MLLKRYAAAVDPDLISNSIDSVYLQQSRDRHRPAALPPPASISSTENASGLFTSSSRLANEAFVHDNVNWIFMISSWNIEQLSMYLALVALVATITTNIKAAAAISGPSCLHVPGGYASSEETQTLVNHLMKAPHQCCKQDVDDFCSVVAISGDAEAYVCGCGSFCVPCHVAGSYILAVHDTCVDNGKAQGYFSLDGTSCQILYLNRLGTWRKIKPAAERSPLLLRGVQDL</sequence>
<protein>
    <submittedName>
        <fullName evidence="1">Uncharacterized protein</fullName>
    </submittedName>
</protein>
<proteinExistence type="predicted"/>
<comment type="caution">
    <text evidence="1">The sequence shown here is derived from an EMBL/GenBank/DDBJ whole genome shotgun (WGS) entry which is preliminary data.</text>
</comment>
<dbReference type="Proteomes" id="UP001633002">
    <property type="component" value="Unassembled WGS sequence"/>
</dbReference>
<dbReference type="EMBL" id="JBJQOH010000002">
    <property type="protein sequence ID" value="KAL3697512.1"/>
    <property type="molecule type" value="Genomic_DNA"/>
</dbReference>
<gene>
    <name evidence="1" type="ORF">R1sor_011588</name>
</gene>
<evidence type="ECO:0000313" key="2">
    <source>
        <dbReference type="Proteomes" id="UP001633002"/>
    </source>
</evidence>
<keyword evidence="2" id="KW-1185">Reference proteome</keyword>
<dbReference type="AlphaFoldDB" id="A0ABD3I5A4"/>
<organism evidence="1 2">
    <name type="scientific">Riccia sorocarpa</name>
    <dbReference type="NCBI Taxonomy" id="122646"/>
    <lineage>
        <taxon>Eukaryota</taxon>
        <taxon>Viridiplantae</taxon>
        <taxon>Streptophyta</taxon>
        <taxon>Embryophyta</taxon>
        <taxon>Marchantiophyta</taxon>
        <taxon>Marchantiopsida</taxon>
        <taxon>Marchantiidae</taxon>
        <taxon>Marchantiales</taxon>
        <taxon>Ricciaceae</taxon>
        <taxon>Riccia</taxon>
    </lineage>
</organism>
<accession>A0ABD3I5A4</accession>
<evidence type="ECO:0000313" key="1">
    <source>
        <dbReference type="EMBL" id="KAL3697512.1"/>
    </source>
</evidence>
<reference evidence="1 2" key="1">
    <citation type="submission" date="2024-09" db="EMBL/GenBank/DDBJ databases">
        <title>Chromosome-scale assembly of Riccia sorocarpa.</title>
        <authorList>
            <person name="Paukszto L."/>
        </authorList>
    </citation>
    <scope>NUCLEOTIDE SEQUENCE [LARGE SCALE GENOMIC DNA]</scope>
    <source>
        <strain evidence="1">LP-2024</strain>
        <tissue evidence="1">Aerial parts of the thallus</tissue>
    </source>
</reference>
<name>A0ABD3I5A4_9MARC</name>